<keyword evidence="7" id="KW-1185">Reference proteome</keyword>
<dbReference type="InterPro" id="IPR016195">
    <property type="entry name" value="Pol/histidinol_Pase-like"/>
</dbReference>
<dbReference type="PANTHER" id="PTHR39181">
    <property type="entry name" value="TYROSINE-PROTEIN PHOSPHATASE YWQE"/>
    <property type="match status" value="1"/>
</dbReference>
<proteinExistence type="inferred from homology"/>
<sequence length="255" mass="28881">MIDIHCHILSGLDDGSKDLNESLDLARAAVHEGIKTIIATPHHKNGRYENNKQTILQKVDELNQTLISEGIPLTILPGQEPRIYGEVLEDYEKGEILTLNNANQFLFIELPSGHVPRYTEKLLFDIQMSGLTPIIVHPERNQELIEQPDLLYQFVKKGALTQITASSIAGSFGKKIKKFSLQLIDANLTHFVSSDAHNLSKRSFKMAEAYEEIEKKYGVDYAYMFKENAELVVQGKNVYKEIPTRIKTKKILGIF</sequence>
<dbReference type="EMBL" id="JBIACK010000006">
    <property type="protein sequence ID" value="MFE8701762.1"/>
    <property type="molecule type" value="Genomic_DNA"/>
</dbReference>
<evidence type="ECO:0000256" key="5">
    <source>
        <dbReference type="PIRNR" id="PIRNR016557"/>
    </source>
</evidence>
<evidence type="ECO:0000256" key="4">
    <source>
        <dbReference type="ARBA" id="ARBA00051722"/>
    </source>
</evidence>
<evidence type="ECO:0000256" key="1">
    <source>
        <dbReference type="ARBA" id="ARBA00005750"/>
    </source>
</evidence>
<evidence type="ECO:0000313" key="6">
    <source>
        <dbReference type="EMBL" id="MFE8701762.1"/>
    </source>
</evidence>
<reference evidence="6 7" key="1">
    <citation type="submission" date="2024-08" db="EMBL/GenBank/DDBJ databases">
        <title>Two novel Cytobacillus novel species.</title>
        <authorList>
            <person name="Liu G."/>
        </authorList>
    </citation>
    <scope>NUCLEOTIDE SEQUENCE [LARGE SCALE GENOMIC DNA]</scope>
    <source>
        <strain evidence="6 7">FJAT-54145</strain>
    </source>
</reference>
<gene>
    <name evidence="6" type="ORF">ACFYKX_14265</name>
</gene>
<name>A0ABW6KGE1_9BACI</name>
<protein>
    <recommendedName>
        <fullName evidence="5">Tyrosine-protein phosphatase</fullName>
        <ecNumber evidence="5">3.1.3.48</ecNumber>
    </recommendedName>
</protein>
<dbReference type="PANTHER" id="PTHR39181:SF1">
    <property type="entry name" value="TYROSINE-PROTEIN PHOSPHATASE YWQE"/>
    <property type="match status" value="1"/>
</dbReference>
<dbReference type="InterPro" id="IPR016667">
    <property type="entry name" value="Caps_polysacc_synth_CpsB/CapC"/>
</dbReference>
<keyword evidence="2 5" id="KW-0378">Hydrolase</keyword>
<evidence type="ECO:0000256" key="3">
    <source>
        <dbReference type="ARBA" id="ARBA00022912"/>
    </source>
</evidence>
<dbReference type="Gene3D" id="3.20.20.140">
    <property type="entry name" value="Metal-dependent hydrolases"/>
    <property type="match status" value="1"/>
</dbReference>
<evidence type="ECO:0000256" key="2">
    <source>
        <dbReference type="ARBA" id="ARBA00022801"/>
    </source>
</evidence>
<comment type="similarity">
    <text evidence="1 5">Belongs to the metallo-dependent hydrolases superfamily. CpsB/CapC family.</text>
</comment>
<comment type="catalytic activity">
    <reaction evidence="4 5">
        <text>O-phospho-L-tyrosyl-[protein] + H2O = L-tyrosyl-[protein] + phosphate</text>
        <dbReference type="Rhea" id="RHEA:10684"/>
        <dbReference type="Rhea" id="RHEA-COMP:10136"/>
        <dbReference type="Rhea" id="RHEA-COMP:20101"/>
        <dbReference type="ChEBI" id="CHEBI:15377"/>
        <dbReference type="ChEBI" id="CHEBI:43474"/>
        <dbReference type="ChEBI" id="CHEBI:46858"/>
        <dbReference type="ChEBI" id="CHEBI:61978"/>
        <dbReference type="EC" id="3.1.3.48"/>
    </reaction>
</comment>
<dbReference type="EC" id="3.1.3.48" evidence="5"/>
<dbReference type="PIRSF" id="PIRSF016557">
    <property type="entry name" value="Caps_synth_CpsB"/>
    <property type="match status" value="1"/>
</dbReference>
<dbReference type="SUPFAM" id="SSF89550">
    <property type="entry name" value="PHP domain-like"/>
    <property type="match status" value="1"/>
</dbReference>
<keyword evidence="3 5" id="KW-0904">Protein phosphatase</keyword>
<dbReference type="Proteomes" id="UP001601059">
    <property type="component" value="Unassembled WGS sequence"/>
</dbReference>
<evidence type="ECO:0000313" key="7">
    <source>
        <dbReference type="Proteomes" id="UP001601059"/>
    </source>
</evidence>
<comment type="caution">
    <text evidence="6">The sequence shown here is derived from an EMBL/GenBank/DDBJ whole genome shotgun (WGS) entry which is preliminary data.</text>
</comment>
<dbReference type="Pfam" id="PF19567">
    <property type="entry name" value="CpsB_CapC"/>
    <property type="match status" value="1"/>
</dbReference>
<dbReference type="RefSeq" id="WP_389361731.1">
    <property type="nucleotide sequence ID" value="NZ_JBIACK010000006.1"/>
</dbReference>
<organism evidence="6 7">
    <name type="scientific">Cytobacillus spartinae</name>
    <dbReference type="NCBI Taxonomy" id="3299023"/>
    <lineage>
        <taxon>Bacteria</taxon>
        <taxon>Bacillati</taxon>
        <taxon>Bacillota</taxon>
        <taxon>Bacilli</taxon>
        <taxon>Bacillales</taxon>
        <taxon>Bacillaceae</taxon>
        <taxon>Cytobacillus</taxon>
    </lineage>
</organism>
<accession>A0ABW6KGE1</accession>